<evidence type="ECO:0000313" key="4">
    <source>
        <dbReference type="Proteomes" id="UP000255224"/>
    </source>
</evidence>
<organism evidence="3 4">
    <name type="scientific">Chryseobacterium carnipullorum</name>
    <dbReference type="NCBI Taxonomy" id="1124835"/>
    <lineage>
        <taxon>Bacteria</taxon>
        <taxon>Pseudomonadati</taxon>
        <taxon>Bacteroidota</taxon>
        <taxon>Flavobacteriia</taxon>
        <taxon>Flavobacteriales</taxon>
        <taxon>Weeksellaceae</taxon>
        <taxon>Chryseobacterium group</taxon>
        <taxon>Chryseobacterium</taxon>
    </lineage>
</organism>
<evidence type="ECO:0000313" key="2">
    <source>
        <dbReference type="EMBL" id="AZA50378.1"/>
    </source>
</evidence>
<evidence type="ECO:0000313" key="3">
    <source>
        <dbReference type="EMBL" id="STC99014.1"/>
    </source>
</evidence>
<dbReference type="KEGG" id="ccau:EG346_20315"/>
<dbReference type="AlphaFoldDB" id="A0A376DZW9"/>
<protein>
    <submittedName>
        <fullName evidence="3">Uncharacterized protein</fullName>
    </submittedName>
</protein>
<evidence type="ECO:0000313" key="5">
    <source>
        <dbReference type="Proteomes" id="UP000273270"/>
    </source>
</evidence>
<evidence type="ECO:0000256" key="1">
    <source>
        <dbReference type="SAM" id="SignalP"/>
    </source>
</evidence>
<sequence>MIKKLSAFITVFVFCLSFSQYALRDSIRPKCNGILQDITLSKIEYAFSNRINRPKEPKINFGCGTAAMEYAEEISCMNAESILKKYPFVIKELKSIESEILTLGDSNILWIQNDPVSLNDDPVEIRKNEIKYKNWKLKKKKIPVSVSITINKKNEDTEDVLIQFLWPDKKKEITKKYKVFKNPEWNFTPS</sequence>
<gene>
    <name evidence="2" type="ORF">EG346_20315</name>
    <name evidence="3" type="ORF">NCTC13533_02703</name>
</gene>
<feature type="chain" id="PRO_5044586062" evidence="1">
    <location>
        <begin position="23"/>
        <end position="190"/>
    </location>
</feature>
<accession>A0A3G6NB33</accession>
<dbReference type="OrthoDB" id="1274118at2"/>
<accession>A0A376DZW9</accession>
<proteinExistence type="predicted"/>
<reference evidence="3 4" key="1">
    <citation type="submission" date="2018-06" db="EMBL/GenBank/DDBJ databases">
        <authorList>
            <consortium name="Pathogen Informatics"/>
            <person name="Doyle S."/>
        </authorList>
    </citation>
    <scope>NUCLEOTIDE SEQUENCE [LARGE SCALE GENOMIC DNA]</scope>
    <source>
        <strain evidence="3 4">NCTC13533</strain>
    </source>
</reference>
<name>A0A376DZW9_CHRCU</name>
<dbReference type="EMBL" id="CP033920">
    <property type="protein sequence ID" value="AZA50378.1"/>
    <property type="molecule type" value="Genomic_DNA"/>
</dbReference>
<reference evidence="5" key="2">
    <citation type="submission" date="2018-11" db="EMBL/GenBank/DDBJ databases">
        <title>Proposal to divide the Flavobacteriaceae and reorganize its genera based on Amino Acid Identity values calculated from whole genome sequences.</title>
        <authorList>
            <person name="Nicholson A.C."/>
            <person name="Gulvik C.A."/>
            <person name="Whitney A.M."/>
            <person name="Humrighouse B.W."/>
            <person name="Bell M."/>
            <person name="Holmes B."/>
            <person name="Steigerwalt A.G."/>
            <person name="Villarma A."/>
            <person name="Sheth M."/>
            <person name="Batra D."/>
            <person name="Pryor J."/>
            <person name="Bernardet J.-F."/>
            <person name="Hugo C."/>
            <person name="Kampfer P."/>
            <person name="Newman J."/>
            <person name="McQuiston J.R."/>
        </authorList>
    </citation>
    <scope>NUCLEOTIDE SEQUENCE [LARGE SCALE GENOMIC DNA]</scope>
    <source>
        <strain evidence="5">G0188</strain>
    </source>
</reference>
<keyword evidence="1" id="KW-0732">Signal</keyword>
<keyword evidence="5" id="KW-1185">Reference proteome</keyword>
<dbReference type="Proteomes" id="UP000273270">
    <property type="component" value="Chromosome"/>
</dbReference>
<dbReference type="EMBL" id="UFVQ01000003">
    <property type="protein sequence ID" value="STC99014.1"/>
    <property type="molecule type" value="Genomic_DNA"/>
</dbReference>
<dbReference type="Proteomes" id="UP000255224">
    <property type="component" value="Unassembled WGS sequence"/>
</dbReference>
<reference evidence="2" key="3">
    <citation type="submission" date="2018-11" db="EMBL/GenBank/DDBJ databases">
        <title>Proposal to divide the Flavobacteriaceae and reorganize its genera based on Amino Acid Identity values calculated from whole genome sequences.</title>
        <authorList>
            <person name="Nicholson A.C."/>
            <person name="Gulvik C.A."/>
            <person name="Whitney A.M."/>
            <person name="Humrighouse B.W."/>
            <person name="Bell M."/>
            <person name="Holmes B."/>
            <person name="Steigerwalt A."/>
            <person name="Villarma A."/>
            <person name="Sheth M."/>
            <person name="Batra D."/>
            <person name="Pryor J."/>
            <person name="Bernardet J.-F."/>
            <person name="Hugo C."/>
            <person name="Kampfer P."/>
            <person name="Newman J."/>
            <person name="Mcquiston J.R."/>
        </authorList>
    </citation>
    <scope>NUCLEOTIDE SEQUENCE [LARGE SCALE GENOMIC DNA]</scope>
    <source>
        <strain evidence="2">G0188</strain>
    </source>
</reference>
<dbReference type="STRING" id="297244.SAMN05421639_107171"/>
<feature type="signal peptide" evidence="1">
    <location>
        <begin position="1"/>
        <end position="22"/>
    </location>
</feature>